<dbReference type="OrthoDB" id="3171430at2"/>
<evidence type="ECO:0000259" key="4">
    <source>
        <dbReference type="PROSITE" id="PS50043"/>
    </source>
</evidence>
<dbReference type="Gene3D" id="1.10.10.10">
    <property type="entry name" value="Winged helix-like DNA-binding domain superfamily/Winged helix DNA-binding domain"/>
    <property type="match status" value="1"/>
</dbReference>
<dbReference type="InterPro" id="IPR000792">
    <property type="entry name" value="Tscrpt_reg_LuxR_C"/>
</dbReference>
<dbReference type="SMART" id="SM00421">
    <property type="entry name" value="HTH_LUXR"/>
    <property type="match status" value="1"/>
</dbReference>
<dbReference type="SUPFAM" id="SSF55874">
    <property type="entry name" value="ATPase domain of HSP90 chaperone/DNA topoisomerase II/histidine kinase"/>
    <property type="match status" value="1"/>
</dbReference>
<evidence type="ECO:0000256" key="2">
    <source>
        <dbReference type="ARBA" id="ARBA00023125"/>
    </source>
</evidence>
<dbReference type="PRINTS" id="PR00038">
    <property type="entry name" value="HTHLUXR"/>
</dbReference>
<dbReference type="RefSeq" id="WP_108392234.1">
    <property type="nucleotide sequence ID" value="NZ_CP026949.1"/>
</dbReference>
<dbReference type="InterPro" id="IPR016032">
    <property type="entry name" value="Sig_transdc_resp-reg_C-effctor"/>
</dbReference>
<organism evidence="5 6">
    <name type="scientific">Mycetocola zhujimingii</name>
    <dbReference type="NCBI Taxonomy" id="2079792"/>
    <lineage>
        <taxon>Bacteria</taxon>
        <taxon>Bacillati</taxon>
        <taxon>Actinomycetota</taxon>
        <taxon>Actinomycetes</taxon>
        <taxon>Micrococcales</taxon>
        <taxon>Microbacteriaceae</taxon>
        <taxon>Mycetocola</taxon>
    </lineage>
</organism>
<feature type="domain" description="HTH luxR-type" evidence="4">
    <location>
        <begin position="213"/>
        <end position="278"/>
    </location>
</feature>
<dbReference type="PROSITE" id="PS50043">
    <property type="entry name" value="HTH_LUXR_2"/>
    <property type="match status" value="1"/>
</dbReference>
<name>A0A2U1TBK6_9MICO</name>
<dbReference type="InterPro" id="IPR036890">
    <property type="entry name" value="HATPase_C_sf"/>
</dbReference>
<comment type="caution">
    <text evidence="5">The sequence shown here is derived from an EMBL/GenBank/DDBJ whole genome shotgun (WGS) entry which is preliminary data.</text>
</comment>
<protein>
    <submittedName>
        <fullName evidence="5">Helix-turn-helix transcriptional regulator</fullName>
    </submittedName>
</protein>
<dbReference type="SUPFAM" id="SSF46894">
    <property type="entry name" value="C-terminal effector domain of the bipartite response regulators"/>
    <property type="match status" value="1"/>
</dbReference>
<evidence type="ECO:0000256" key="1">
    <source>
        <dbReference type="ARBA" id="ARBA00023015"/>
    </source>
</evidence>
<reference evidence="6" key="1">
    <citation type="submission" date="2018-04" db="EMBL/GenBank/DDBJ databases">
        <authorList>
            <person name="Liu S."/>
            <person name="Wang Z."/>
            <person name="Li J."/>
        </authorList>
    </citation>
    <scope>NUCLEOTIDE SEQUENCE [LARGE SCALE GENOMIC DNA]</scope>
    <source>
        <strain evidence="6">622</strain>
    </source>
</reference>
<dbReference type="AlphaFoldDB" id="A0A2U1TBK6"/>
<dbReference type="InterPro" id="IPR036388">
    <property type="entry name" value="WH-like_DNA-bd_sf"/>
</dbReference>
<accession>A0A2U1TBK6</accession>
<dbReference type="GO" id="GO:0006355">
    <property type="term" value="P:regulation of DNA-templated transcription"/>
    <property type="evidence" value="ECO:0007669"/>
    <property type="project" value="InterPro"/>
</dbReference>
<gene>
    <name evidence="5" type="ORF">DF223_11770</name>
</gene>
<keyword evidence="3" id="KW-0804">Transcription</keyword>
<evidence type="ECO:0000256" key="3">
    <source>
        <dbReference type="ARBA" id="ARBA00023163"/>
    </source>
</evidence>
<evidence type="ECO:0000313" key="5">
    <source>
        <dbReference type="EMBL" id="PWC06277.1"/>
    </source>
</evidence>
<evidence type="ECO:0000313" key="6">
    <source>
        <dbReference type="Proteomes" id="UP000244962"/>
    </source>
</evidence>
<dbReference type="CDD" id="cd06170">
    <property type="entry name" value="LuxR_C_like"/>
    <property type="match status" value="1"/>
</dbReference>
<keyword evidence="6" id="KW-1185">Reference proteome</keyword>
<dbReference type="PANTHER" id="PTHR44688:SF16">
    <property type="entry name" value="DNA-BINDING TRANSCRIPTIONAL ACTIVATOR DEVR_DOSR"/>
    <property type="match status" value="1"/>
</dbReference>
<dbReference type="Proteomes" id="UP000244962">
    <property type="component" value="Unassembled WGS sequence"/>
</dbReference>
<dbReference type="GO" id="GO:0003677">
    <property type="term" value="F:DNA binding"/>
    <property type="evidence" value="ECO:0007669"/>
    <property type="project" value="UniProtKB-KW"/>
</dbReference>
<dbReference type="PANTHER" id="PTHR44688">
    <property type="entry name" value="DNA-BINDING TRANSCRIPTIONAL ACTIVATOR DEVR_DOSR"/>
    <property type="match status" value="1"/>
</dbReference>
<keyword evidence="1" id="KW-0805">Transcription regulation</keyword>
<dbReference type="Pfam" id="PF00196">
    <property type="entry name" value="GerE"/>
    <property type="match status" value="1"/>
</dbReference>
<sequence>MTIDSDQPTPVPRRLQLEHAQAVAEQADRHAVTLESILAVLRSARLDDRASRTTAIDLASSSLIELRSTTDQQRGTMLEPVDGAFARLRSDLRPLARFGGLDVQFVEPPTGGRALPGEVAHAARAIVRSAVLALVDQEDAKRVRIQWDCDGLNLLIDIRDDGEGRISAHDDSLRPIAERVSALDGGLDVSSTTGWGTTLAIRLPLDPPAETEPLEDSADFSPRERDVLRLVASGARNRAIAAQLGITDNTVKFHVSNLLRKAGVRTRGELTAIAAASTRPRQ</sequence>
<dbReference type="EMBL" id="QEFB01000013">
    <property type="protein sequence ID" value="PWC06277.1"/>
    <property type="molecule type" value="Genomic_DNA"/>
</dbReference>
<dbReference type="Gene3D" id="3.30.565.10">
    <property type="entry name" value="Histidine kinase-like ATPase, C-terminal domain"/>
    <property type="match status" value="1"/>
</dbReference>
<dbReference type="PROSITE" id="PS00622">
    <property type="entry name" value="HTH_LUXR_1"/>
    <property type="match status" value="1"/>
</dbReference>
<keyword evidence="2" id="KW-0238">DNA-binding</keyword>
<dbReference type="KEGG" id="myl:C3E77_13385"/>
<proteinExistence type="predicted"/>